<dbReference type="EMBL" id="CAUJNA010000833">
    <property type="protein sequence ID" value="CAJ1381675.1"/>
    <property type="molecule type" value="Genomic_DNA"/>
</dbReference>
<proteinExistence type="predicted"/>
<sequence length="623" mass="68905">MSLLLESEAQFASRANEIGLSDEVLAEATLVRRLAFEAQTLLVASLRQMVEQKDDGAPKKIGAAERESRMDAIRSELGGISIQDDNDPSHALLEKACQIYETNALKYIEPSAATSRSQEVQGGTKSKELCFEGGSLVVKDKEDRTDPAVALHLVPLARSSGSADNDRRTGPYQRPHWQLQQPGDEQKPWEPCESFVTVSEGLDRDIDALKLLELGSPLAGEIEPAAVFEKSYKPCLTTISQLEDLACKRNDLVLNMVRSSGSLELGEAVLNETKEEVSKGWADGPWPVESLERGATVSRRFPLSQGDKIRMIDDYSVLGVNDSCAIHSKLDLHVVDTFAATAKSYFRAAGDCKKSLAMVAKTYDLKAAYRQVPVHKDRLKHAYFAIFNHVIGSSEIYRAKLITTNFYDDFILASAEDLQDPARKSEKRVADLLELITHVKQSKTLNKQDALKLRGNLGFADGFFLHGRIGALVLKRLSQHAYGSSSTIDPELELALDLMAARLNKAKPKFVSATTADEWCVFSDASFETDQKTGALGGVLIDSSCKRRAWFSLKVSKEAAFMYGADHKDTIIYVPALSCLLATLNLGRGAFELFPNFVLRQRQCSFRLNQRNWTRCSCRGDHA</sequence>
<comment type="caution">
    <text evidence="2">The sequence shown here is derived from an EMBL/GenBank/DDBJ whole genome shotgun (WGS) entry which is preliminary data.</text>
</comment>
<dbReference type="AlphaFoldDB" id="A0AA36MQH4"/>
<keyword evidence="3" id="KW-1185">Reference proteome</keyword>
<feature type="region of interest" description="Disordered" evidence="1">
    <location>
        <begin position="156"/>
        <end position="189"/>
    </location>
</feature>
<organism evidence="2 3">
    <name type="scientific">Effrenium voratum</name>
    <dbReference type="NCBI Taxonomy" id="2562239"/>
    <lineage>
        <taxon>Eukaryota</taxon>
        <taxon>Sar</taxon>
        <taxon>Alveolata</taxon>
        <taxon>Dinophyceae</taxon>
        <taxon>Suessiales</taxon>
        <taxon>Symbiodiniaceae</taxon>
        <taxon>Effrenium</taxon>
    </lineage>
</organism>
<dbReference type="Proteomes" id="UP001178507">
    <property type="component" value="Unassembled WGS sequence"/>
</dbReference>
<protein>
    <submittedName>
        <fullName evidence="2">Uncharacterized protein</fullName>
    </submittedName>
</protein>
<name>A0AA36MQH4_9DINO</name>
<evidence type="ECO:0000313" key="2">
    <source>
        <dbReference type="EMBL" id="CAJ1381675.1"/>
    </source>
</evidence>
<evidence type="ECO:0000313" key="3">
    <source>
        <dbReference type="Proteomes" id="UP001178507"/>
    </source>
</evidence>
<reference evidence="2" key="1">
    <citation type="submission" date="2023-08" db="EMBL/GenBank/DDBJ databases">
        <authorList>
            <person name="Chen Y."/>
            <person name="Shah S."/>
            <person name="Dougan E. K."/>
            <person name="Thang M."/>
            <person name="Chan C."/>
        </authorList>
    </citation>
    <scope>NUCLEOTIDE SEQUENCE</scope>
</reference>
<accession>A0AA36MQH4</accession>
<evidence type="ECO:0000256" key="1">
    <source>
        <dbReference type="SAM" id="MobiDB-lite"/>
    </source>
</evidence>
<gene>
    <name evidence="2" type="ORF">EVOR1521_LOCUS9279</name>
</gene>